<reference evidence="2 3" key="1">
    <citation type="submission" date="2019-05" db="EMBL/GenBank/DDBJ databases">
        <title>Another draft genome of Portunus trituberculatus and its Hox gene families provides insights of decapod evolution.</title>
        <authorList>
            <person name="Jeong J.-H."/>
            <person name="Song I."/>
            <person name="Kim S."/>
            <person name="Choi T."/>
            <person name="Kim D."/>
            <person name="Ryu S."/>
            <person name="Kim W."/>
        </authorList>
    </citation>
    <scope>NUCLEOTIDE SEQUENCE [LARGE SCALE GENOMIC DNA]</scope>
    <source>
        <tissue evidence="2">Muscle</tissue>
    </source>
</reference>
<gene>
    <name evidence="2" type="ORF">E2C01_089958</name>
</gene>
<dbReference type="Proteomes" id="UP000324222">
    <property type="component" value="Unassembled WGS sequence"/>
</dbReference>
<keyword evidence="3" id="KW-1185">Reference proteome</keyword>
<proteinExistence type="predicted"/>
<feature type="compositionally biased region" description="Low complexity" evidence="1">
    <location>
        <begin position="12"/>
        <end position="27"/>
    </location>
</feature>
<dbReference type="EMBL" id="VSRR010099832">
    <property type="protein sequence ID" value="MPC94774.1"/>
    <property type="molecule type" value="Genomic_DNA"/>
</dbReference>
<feature type="region of interest" description="Disordered" evidence="1">
    <location>
        <begin position="1"/>
        <end position="27"/>
    </location>
</feature>
<protein>
    <submittedName>
        <fullName evidence="2">Uncharacterized protein</fullName>
    </submittedName>
</protein>
<sequence length="68" mass="7383">MECLWEKSNQPSSSSSASSSSSSSSSSSIFRFVIVRLTELYVFLSVVHLGLTNSEGQVGVMVEEGYKE</sequence>
<evidence type="ECO:0000256" key="1">
    <source>
        <dbReference type="SAM" id="MobiDB-lite"/>
    </source>
</evidence>
<accession>A0A5B7JR00</accession>
<dbReference type="AlphaFoldDB" id="A0A5B7JR00"/>
<name>A0A5B7JR00_PORTR</name>
<evidence type="ECO:0000313" key="2">
    <source>
        <dbReference type="EMBL" id="MPC94774.1"/>
    </source>
</evidence>
<evidence type="ECO:0000313" key="3">
    <source>
        <dbReference type="Proteomes" id="UP000324222"/>
    </source>
</evidence>
<organism evidence="2 3">
    <name type="scientific">Portunus trituberculatus</name>
    <name type="common">Swimming crab</name>
    <name type="synonym">Neptunus trituberculatus</name>
    <dbReference type="NCBI Taxonomy" id="210409"/>
    <lineage>
        <taxon>Eukaryota</taxon>
        <taxon>Metazoa</taxon>
        <taxon>Ecdysozoa</taxon>
        <taxon>Arthropoda</taxon>
        <taxon>Crustacea</taxon>
        <taxon>Multicrustacea</taxon>
        <taxon>Malacostraca</taxon>
        <taxon>Eumalacostraca</taxon>
        <taxon>Eucarida</taxon>
        <taxon>Decapoda</taxon>
        <taxon>Pleocyemata</taxon>
        <taxon>Brachyura</taxon>
        <taxon>Eubrachyura</taxon>
        <taxon>Portunoidea</taxon>
        <taxon>Portunidae</taxon>
        <taxon>Portuninae</taxon>
        <taxon>Portunus</taxon>
    </lineage>
</organism>
<comment type="caution">
    <text evidence="2">The sequence shown here is derived from an EMBL/GenBank/DDBJ whole genome shotgun (WGS) entry which is preliminary data.</text>
</comment>